<evidence type="ECO:0008006" key="5">
    <source>
        <dbReference type="Google" id="ProtNLM"/>
    </source>
</evidence>
<dbReference type="RefSeq" id="XP_062708395.1">
    <property type="nucleotide sequence ID" value="XM_062852411.1"/>
</dbReference>
<organism evidence="3 4">
    <name type="scientific">Aedes albopictus</name>
    <name type="common">Asian tiger mosquito</name>
    <name type="synonym">Stegomyia albopicta</name>
    <dbReference type="NCBI Taxonomy" id="7160"/>
    <lineage>
        <taxon>Eukaryota</taxon>
        <taxon>Metazoa</taxon>
        <taxon>Ecdysozoa</taxon>
        <taxon>Arthropoda</taxon>
        <taxon>Hexapoda</taxon>
        <taxon>Insecta</taxon>
        <taxon>Pterygota</taxon>
        <taxon>Neoptera</taxon>
        <taxon>Endopterygota</taxon>
        <taxon>Diptera</taxon>
        <taxon>Nematocera</taxon>
        <taxon>Culicoidea</taxon>
        <taxon>Culicidae</taxon>
        <taxon>Culicinae</taxon>
        <taxon>Aedini</taxon>
        <taxon>Aedes</taxon>
        <taxon>Stegomyia</taxon>
    </lineage>
</organism>
<reference evidence="4" key="1">
    <citation type="journal article" date="2015" name="Proc. Natl. Acad. Sci. U.S.A.">
        <title>Genome sequence of the Asian Tiger mosquito, Aedes albopictus, reveals insights into its biology, genetics, and evolution.</title>
        <authorList>
            <person name="Chen X.G."/>
            <person name="Jiang X."/>
            <person name="Gu J."/>
            <person name="Xu M."/>
            <person name="Wu Y."/>
            <person name="Deng Y."/>
            <person name="Zhang C."/>
            <person name="Bonizzoni M."/>
            <person name="Dermauw W."/>
            <person name="Vontas J."/>
            <person name="Armbruster P."/>
            <person name="Huang X."/>
            <person name="Yang Y."/>
            <person name="Zhang H."/>
            <person name="He W."/>
            <person name="Peng H."/>
            <person name="Liu Y."/>
            <person name="Wu K."/>
            <person name="Chen J."/>
            <person name="Lirakis M."/>
            <person name="Topalis P."/>
            <person name="Van Leeuwen T."/>
            <person name="Hall A.B."/>
            <person name="Jiang X."/>
            <person name="Thorpe C."/>
            <person name="Mueller R.L."/>
            <person name="Sun C."/>
            <person name="Waterhouse R.M."/>
            <person name="Yan G."/>
            <person name="Tu Z.J."/>
            <person name="Fang X."/>
            <person name="James A.A."/>
        </authorList>
    </citation>
    <scope>NUCLEOTIDE SEQUENCE [LARGE SCALE GENOMIC DNA]</scope>
    <source>
        <strain evidence="4">Foshan</strain>
    </source>
</reference>
<dbReference type="EnsemblMetazoa" id="AALFPA23_022206.R32884">
    <property type="protein sequence ID" value="AALFPA23_022206.P32884"/>
    <property type="gene ID" value="AALFPA23_022206"/>
</dbReference>
<protein>
    <recommendedName>
        <fullName evidence="5">Secreted protein</fullName>
    </recommendedName>
</protein>
<keyword evidence="4" id="KW-1185">Reference proteome</keyword>
<feature type="chain" id="PRO_5046102857" description="Secreted protein" evidence="2">
    <location>
        <begin position="22"/>
        <end position="106"/>
    </location>
</feature>
<feature type="compositionally biased region" description="Polar residues" evidence="1">
    <location>
        <begin position="23"/>
        <end position="51"/>
    </location>
</feature>
<dbReference type="Proteomes" id="UP000069940">
    <property type="component" value="Unassembled WGS sequence"/>
</dbReference>
<feature type="signal peptide" evidence="2">
    <location>
        <begin position="1"/>
        <end position="21"/>
    </location>
</feature>
<evidence type="ECO:0000313" key="4">
    <source>
        <dbReference type="Proteomes" id="UP000069940"/>
    </source>
</evidence>
<dbReference type="GeneID" id="109411523"/>
<name>A0ABM1ZW30_AEDAL</name>
<accession>A0ABM1ZW30</accession>
<evidence type="ECO:0000256" key="2">
    <source>
        <dbReference type="SAM" id="SignalP"/>
    </source>
</evidence>
<reference evidence="3" key="2">
    <citation type="submission" date="2025-05" db="UniProtKB">
        <authorList>
            <consortium name="EnsemblMetazoa"/>
        </authorList>
    </citation>
    <scope>IDENTIFICATION</scope>
    <source>
        <strain evidence="3">Foshan</strain>
    </source>
</reference>
<proteinExistence type="predicted"/>
<feature type="compositionally biased region" description="Polar residues" evidence="1">
    <location>
        <begin position="59"/>
        <end position="85"/>
    </location>
</feature>
<feature type="region of interest" description="Disordered" evidence="1">
    <location>
        <begin position="23"/>
        <end position="106"/>
    </location>
</feature>
<sequence>MPSLGWCLCFLALWHGQLIDASPNNGIMVTKESSLGTQETSPDSMPQNTPGSLEKSPDSMPQNTPRSQEKSTGQSLQNTTGNVEKSATPPPPQNSNWNQKKWKLQG</sequence>
<keyword evidence="2" id="KW-0732">Signal</keyword>
<evidence type="ECO:0000313" key="3">
    <source>
        <dbReference type="EnsemblMetazoa" id="AALFPA23_022206.P32884"/>
    </source>
</evidence>
<evidence type="ECO:0000256" key="1">
    <source>
        <dbReference type="SAM" id="MobiDB-lite"/>
    </source>
</evidence>